<evidence type="ECO:0000313" key="2">
    <source>
        <dbReference type="EMBL" id="MDA4848395.1"/>
    </source>
</evidence>
<name>A0ABT4VUM1_9HYPH</name>
<keyword evidence="3" id="KW-1185">Reference proteome</keyword>
<dbReference type="Proteomes" id="UP001148313">
    <property type="component" value="Unassembled WGS sequence"/>
</dbReference>
<proteinExistence type="predicted"/>
<dbReference type="RefSeq" id="WP_271092259.1">
    <property type="nucleotide sequence ID" value="NZ_JAPJZH010000022.1"/>
</dbReference>
<feature type="signal peptide" evidence="1">
    <location>
        <begin position="1"/>
        <end position="27"/>
    </location>
</feature>
<accession>A0ABT4VUM1</accession>
<organism evidence="2 3">
    <name type="scientific">Hoeflea poritis</name>
    <dbReference type="NCBI Taxonomy" id="2993659"/>
    <lineage>
        <taxon>Bacteria</taxon>
        <taxon>Pseudomonadati</taxon>
        <taxon>Pseudomonadota</taxon>
        <taxon>Alphaproteobacteria</taxon>
        <taxon>Hyphomicrobiales</taxon>
        <taxon>Rhizobiaceae</taxon>
        <taxon>Hoeflea</taxon>
    </lineage>
</organism>
<evidence type="ECO:0000313" key="3">
    <source>
        <dbReference type="Proteomes" id="UP001148313"/>
    </source>
</evidence>
<sequence>MANIGIPACIMMLGIGLCISSTSTAPAESQVCDNPAQVLDADSDVYLMHLLFNATSSSRRLFSEVHYYEPEDPHLTIGMGHWVGGNIADLFHKMQNNNEVWVRITEKWAGQLSGSHWEQFRKETGETGGDANSISDGLGKVLCASNPTKACVVDNLVPWTKNVGERFNSTGHWFTKGWKAISRDKSVARIQAEHWSSSVLETGAEDARKRGITKRGGIASVISARSSGLGATMFPVGTTVAKAKKGSLSRRWSLTEVPDAARPTQSNVDEEQLLKDWISVAAWQYYTLKKGRVRSRMRAIWDVFYSQSWGPLTNPSSLSKSTVPVPHNGCVMVSEPFDFTVTLSQDPTDCTKPIKKIVIQSPC</sequence>
<reference evidence="2" key="1">
    <citation type="submission" date="2022-11" db="EMBL/GenBank/DDBJ databases">
        <title>Hoeflea poritis sp. nov., isolated from scleractinian coral Porites lutea.</title>
        <authorList>
            <person name="Zhang G."/>
            <person name="Wei Q."/>
            <person name="Cai L."/>
        </authorList>
    </citation>
    <scope>NUCLEOTIDE SEQUENCE</scope>
    <source>
        <strain evidence="2">E7-10</strain>
    </source>
</reference>
<gene>
    <name evidence="2" type="ORF">OOZ53_23760</name>
</gene>
<comment type="caution">
    <text evidence="2">The sequence shown here is derived from an EMBL/GenBank/DDBJ whole genome shotgun (WGS) entry which is preliminary data.</text>
</comment>
<keyword evidence="1" id="KW-0732">Signal</keyword>
<feature type="chain" id="PRO_5046704270" evidence="1">
    <location>
        <begin position="28"/>
        <end position="363"/>
    </location>
</feature>
<evidence type="ECO:0000256" key="1">
    <source>
        <dbReference type="SAM" id="SignalP"/>
    </source>
</evidence>
<protein>
    <submittedName>
        <fullName evidence="2">Uncharacterized protein</fullName>
    </submittedName>
</protein>
<dbReference type="EMBL" id="JAPJZH010000022">
    <property type="protein sequence ID" value="MDA4848395.1"/>
    <property type="molecule type" value="Genomic_DNA"/>
</dbReference>